<organism evidence="1 2">
    <name type="scientific">Trichinella pseudospiralis</name>
    <name type="common">Parasitic roundworm</name>
    <dbReference type="NCBI Taxonomy" id="6337"/>
    <lineage>
        <taxon>Eukaryota</taxon>
        <taxon>Metazoa</taxon>
        <taxon>Ecdysozoa</taxon>
        <taxon>Nematoda</taxon>
        <taxon>Enoplea</taxon>
        <taxon>Dorylaimia</taxon>
        <taxon>Trichinellida</taxon>
        <taxon>Trichinellidae</taxon>
        <taxon>Trichinella</taxon>
    </lineage>
</organism>
<sequence length="71" mass="8184">MILSSKPRGVSVYFQPEAEILVFLSFYSGSSASPISNILLTNYVFEDSFKKYVLSNAERFDLLKERQIRKD</sequence>
<evidence type="ECO:0000313" key="2">
    <source>
        <dbReference type="Proteomes" id="UP000054995"/>
    </source>
</evidence>
<evidence type="ECO:0000313" key="1">
    <source>
        <dbReference type="EMBL" id="KRY92992.1"/>
    </source>
</evidence>
<accession>A0A0V1G3Z0</accession>
<protein>
    <submittedName>
        <fullName evidence="1">Uncharacterized protein</fullName>
    </submittedName>
</protein>
<dbReference type="EMBL" id="JYDT01000004">
    <property type="protein sequence ID" value="KRY92992.1"/>
    <property type="molecule type" value="Genomic_DNA"/>
</dbReference>
<proteinExistence type="predicted"/>
<dbReference type="Proteomes" id="UP000054995">
    <property type="component" value="Unassembled WGS sequence"/>
</dbReference>
<gene>
    <name evidence="1" type="ORF">T4D_7360</name>
</gene>
<comment type="caution">
    <text evidence="1">The sequence shown here is derived from an EMBL/GenBank/DDBJ whole genome shotgun (WGS) entry which is preliminary data.</text>
</comment>
<keyword evidence="2" id="KW-1185">Reference proteome</keyword>
<reference evidence="1 2" key="1">
    <citation type="submission" date="2015-01" db="EMBL/GenBank/DDBJ databases">
        <title>Evolution of Trichinella species and genotypes.</title>
        <authorList>
            <person name="Korhonen P.K."/>
            <person name="Edoardo P."/>
            <person name="Giuseppe L.R."/>
            <person name="Gasser R.B."/>
        </authorList>
    </citation>
    <scope>NUCLEOTIDE SEQUENCE [LARGE SCALE GENOMIC DNA]</scope>
    <source>
        <strain evidence="1">ISS470</strain>
    </source>
</reference>
<name>A0A0V1G3Z0_TRIPS</name>
<dbReference type="OrthoDB" id="10544983at2759"/>
<dbReference type="AlphaFoldDB" id="A0A0V1G3Z0"/>